<name>A0AAV6URN4_9ARAC</name>
<dbReference type="EMBL" id="JAFNEN010000278">
    <property type="protein sequence ID" value="KAG8187117.1"/>
    <property type="molecule type" value="Genomic_DNA"/>
</dbReference>
<reference evidence="1 2" key="1">
    <citation type="journal article" date="2022" name="Nat. Ecol. Evol.">
        <title>A masculinizing supergene underlies an exaggerated male reproductive morph in a spider.</title>
        <authorList>
            <person name="Hendrickx F."/>
            <person name="De Corte Z."/>
            <person name="Sonet G."/>
            <person name="Van Belleghem S.M."/>
            <person name="Kostlbacher S."/>
            <person name="Vangestel C."/>
        </authorList>
    </citation>
    <scope>NUCLEOTIDE SEQUENCE [LARGE SCALE GENOMIC DNA]</scope>
    <source>
        <strain evidence="1">W744_W776</strain>
    </source>
</reference>
<keyword evidence="2" id="KW-1185">Reference proteome</keyword>
<evidence type="ECO:0000313" key="1">
    <source>
        <dbReference type="EMBL" id="KAG8187117.1"/>
    </source>
</evidence>
<evidence type="ECO:0000313" key="2">
    <source>
        <dbReference type="Proteomes" id="UP000827092"/>
    </source>
</evidence>
<protein>
    <submittedName>
        <fullName evidence="1">Uncharacterized protein</fullName>
    </submittedName>
</protein>
<organism evidence="1 2">
    <name type="scientific">Oedothorax gibbosus</name>
    <dbReference type="NCBI Taxonomy" id="931172"/>
    <lineage>
        <taxon>Eukaryota</taxon>
        <taxon>Metazoa</taxon>
        <taxon>Ecdysozoa</taxon>
        <taxon>Arthropoda</taxon>
        <taxon>Chelicerata</taxon>
        <taxon>Arachnida</taxon>
        <taxon>Araneae</taxon>
        <taxon>Araneomorphae</taxon>
        <taxon>Entelegynae</taxon>
        <taxon>Araneoidea</taxon>
        <taxon>Linyphiidae</taxon>
        <taxon>Erigoninae</taxon>
        <taxon>Oedothorax</taxon>
    </lineage>
</organism>
<proteinExistence type="predicted"/>
<comment type="caution">
    <text evidence="1">The sequence shown here is derived from an EMBL/GenBank/DDBJ whole genome shotgun (WGS) entry which is preliminary data.</text>
</comment>
<sequence length="169" mass="18933">MLFISDKTQISVQRNWKIRFKVRKHHHIGELISSPLAPHPLSYNPVSPKYLLVVSQSSQSCLAPASEADLQKSLRVYSRCHANGLDHVMSLLLSAWSPVTQHICLEWCESAVIKVLATRPTSDLIMTTISSFTGGSAKDDFQENNKVVGCTSKERRLNYTYLFSKPNSA</sequence>
<dbReference type="Proteomes" id="UP000827092">
    <property type="component" value="Unassembled WGS sequence"/>
</dbReference>
<dbReference type="AlphaFoldDB" id="A0AAV6URN4"/>
<accession>A0AAV6URN4</accession>
<gene>
    <name evidence="1" type="ORF">JTE90_004863</name>
</gene>